<sequence length="853" mass="93936">MLVSLPNVQQGTLLVRWLSSFAPALETAAALQGIFIVIFVAFAGFLVPRNKIPDWWIWAYWMDPLQWGISIIMINEMRSATYKQPCASFTPQYLLAHTLTGPCRQAPDRELGFAYLVQWQLKTSWYWVPIGVVVYLTWCALWLGLSYVALSEIRHVVVPKVRPLAARKGSAAPEVKAGNPEKETATTHDAEKGANIKPCMTSLHFLPVTLSWHDLSHSVVIPGVGESKNVLSYVSGWAKPGRLLALMSSGGAAKSLLLRVLAGKMVPGRTTGQILVNGYPRNPATFRRYCTMVERVESHSPFMTVREAIQFSARLRLPGTTTESQREAFIDQILDVMELRPFKNVLVGSLGKAGVTLANAHKLTVAVELAANPSTLLMDDPLSGLDSRSAVHVLHCIKNAAVDCGRTVVCTVTQPGARCLGVFDDLLLLNAAGETCYFGELGYRGQKLISYFEGIPGTPRIDRDVNPATYALGVTGAGIDPSRTGGNHTFRDYAFEYRVSDLAFSQVGEIESLRRGKGKLGDEPSLMGPAAPYARQFWEIVLRMQRYHYRNLHYSWARVMSSVILGLILGSIFLNISYHTTPGMQARGGFVFIILVINAVGNAQNAAGQVLSQRPVHRREVGNGMYTFAFANVAWALAEVSGVEKGEDIETGFGNGIYNFRSIANVPYLAISTLVFCSIACTMANIVTGSFGTFLQFWFTLYMFCLAVTYFGMLVAAVSPTPVHSSVIVTCITSMWIATAGLVLPRVLIPDVYIWVYWTNPFQYALQGMTSVAFFCDTTTAACSAPGCATRSCPGCDCTRLSDNPSFVWTALKSQRNLHEGQAKWDIFYLFLFCVAFRLLTWVALKTLKHNRA</sequence>
<dbReference type="GO" id="GO:0005886">
    <property type="term" value="C:plasma membrane"/>
    <property type="evidence" value="ECO:0007669"/>
    <property type="project" value="UniProtKB-ARBA"/>
</dbReference>
<feature type="transmembrane region" description="Helical" evidence="8">
    <location>
        <begin position="827"/>
        <end position="845"/>
    </location>
</feature>
<dbReference type="SMART" id="SM00382">
    <property type="entry name" value="AAA"/>
    <property type="match status" value="1"/>
</dbReference>
<comment type="subcellular location">
    <subcellularLocation>
        <location evidence="1">Membrane</location>
        <topology evidence="1">Multi-pass membrane protein</topology>
    </subcellularLocation>
</comment>
<dbReference type="SUPFAM" id="SSF52540">
    <property type="entry name" value="P-loop containing nucleoside triphosphate hydrolases"/>
    <property type="match status" value="1"/>
</dbReference>
<reference evidence="10 11" key="1">
    <citation type="journal article" date="2014" name="Nat. Commun.">
        <title>Klebsormidium flaccidum genome reveals primary factors for plant terrestrial adaptation.</title>
        <authorList>
            <person name="Hori K."/>
            <person name="Maruyama F."/>
            <person name="Fujisawa T."/>
            <person name="Togashi T."/>
            <person name="Yamamoto N."/>
            <person name="Seo M."/>
            <person name="Sato S."/>
            <person name="Yamada T."/>
            <person name="Mori H."/>
            <person name="Tajima N."/>
            <person name="Moriyama T."/>
            <person name="Ikeuchi M."/>
            <person name="Watanabe M."/>
            <person name="Wada H."/>
            <person name="Kobayashi K."/>
            <person name="Saito M."/>
            <person name="Masuda T."/>
            <person name="Sasaki-Sekimoto Y."/>
            <person name="Mashiguchi K."/>
            <person name="Awai K."/>
            <person name="Shimojima M."/>
            <person name="Masuda S."/>
            <person name="Iwai M."/>
            <person name="Nobusawa T."/>
            <person name="Narise T."/>
            <person name="Kondo S."/>
            <person name="Saito H."/>
            <person name="Sato R."/>
            <person name="Murakawa M."/>
            <person name="Ihara Y."/>
            <person name="Oshima-Yamada Y."/>
            <person name="Ohtaka K."/>
            <person name="Satoh M."/>
            <person name="Sonobe K."/>
            <person name="Ishii M."/>
            <person name="Ohtani R."/>
            <person name="Kanamori-Sato M."/>
            <person name="Honoki R."/>
            <person name="Miyazaki D."/>
            <person name="Mochizuki H."/>
            <person name="Umetsu J."/>
            <person name="Higashi K."/>
            <person name="Shibata D."/>
            <person name="Kamiya Y."/>
            <person name="Sato N."/>
            <person name="Nakamura Y."/>
            <person name="Tabata S."/>
            <person name="Ida S."/>
            <person name="Kurokawa K."/>
            <person name="Ohta H."/>
        </authorList>
    </citation>
    <scope>NUCLEOTIDE SEQUENCE [LARGE SCALE GENOMIC DNA]</scope>
    <source>
        <strain evidence="10 11">NIES-2285</strain>
    </source>
</reference>
<evidence type="ECO:0000256" key="1">
    <source>
        <dbReference type="ARBA" id="ARBA00004141"/>
    </source>
</evidence>
<evidence type="ECO:0000256" key="6">
    <source>
        <dbReference type="ARBA" id="ARBA00022989"/>
    </source>
</evidence>
<evidence type="ECO:0000313" key="11">
    <source>
        <dbReference type="Proteomes" id="UP000054558"/>
    </source>
</evidence>
<dbReference type="AlphaFoldDB" id="A0A1Y1I5S9"/>
<dbReference type="GO" id="GO:0016887">
    <property type="term" value="F:ATP hydrolysis activity"/>
    <property type="evidence" value="ECO:0007669"/>
    <property type="project" value="InterPro"/>
</dbReference>
<accession>A0A1Y1I5S9</accession>
<protein>
    <recommendedName>
        <fullName evidence="9">ABC transporter domain-containing protein</fullName>
    </recommendedName>
</protein>
<dbReference type="PROSITE" id="PS50893">
    <property type="entry name" value="ABC_TRANSPORTER_2"/>
    <property type="match status" value="1"/>
</dbReference>
<dbReference type="Gene3D" id="3.40.50.300">
    <property type="entry name" value="P-loop containing nucleotide triphosphate hydrolases"/>
    <property type="match status" value="1"/>
</dbReference>
<dbReference type="Pfam" id="PF01061">
    <property type="entry name" value="ABC2_membrane"/>
    <property type="match status" value="3"/>
</dbReference>
<evidence type="ECO:0000259" key="9">
    <source>
        <dbReference type="PROSITE" id="PS50893"/>
    </source>
</evidence>
<dbReference type="OMA" id="DSHMANE"/>
<dbReference type="OrthoDB" id="66620at2759"/>
<keyword evidence="6 8" id="KW-1133">Transmembrane helix</keyword>
<evidence type="ECO:0000256" key="5">
    <source>
        <dbReference type="ARBA" id="ARBA00022840"/>
    </source>
</evidence>
<keyword evidence="3 8" id="KW-0812">Transmembrane</keyword>
<feature type="transmembrane region" description="Helical" evidence="8">
    <location>
        <begin position="694"/>
        <end position="715"/>
    </location>
</feature>
<feature type="transmembrane region" description="Helical" evidence="8">
    <location>
        <begin position="556"/>
        <end position="578"/>
    </location>
</feature>
<proteinExistence type="predicted"/>
<feature type="transmembrane region" description="Helical" evidence="8">
    <location>
        <begin position="727"/>
        <end position="749"/>
    </location>
</feature>
<name>A0A1Y1I5S9_KLENI</name>
<dbReference type="Pfam" id="PF00005">
    <property type="entry name" value="ABC_tran"/>
    <property type="match status" value="1"/>
</dbReference>
<gene>
    <name evidence="10" type="ORF">KFL_001490085</name>
</gene>
<dbReference type="PANTHER" id="PTHR19241">
    <property type="entry name" value="ATP-BINDING CASSETTE TRANSPORTER"/>
    <property type="match status" value="1"/>
</dbReference>
<feature type="transmembrane region" description="Helical" evidence="8">
    <location>
        <begin position="668"/>
        <end position="688"/>
    </location>
</feature>
<evidence type="ECO:0000313" key="10">
    <source>
        <dbReference type="EMBL" id="GAQ83468.1"/>
    </source>
</evidence>
<evidence type="ECO:0000256" key="8">
    <source>
        <dbReference type="SAM" id="Phobius"/>
    </source>
</evidence>
<keyword evidence="2" id="KW-0813">Transport</keyword>
<dbReference type="InterPro" id="IPR027417">
    <property type="entry name" value="P-loop_NTPase"/>
</dbReference>
<feature type="transmembrane region" description="Helical" evidence="8">
    <location>
        <begin position="55"/>
        <end position="74"/>
    </location>
</feature>
<dbReference type="EMBL" id="DF237098">
    <property type="protein sequence ID" value="GAQ83468.1"/>
    <property type="molecule type" value="Genomic_DNA"/>
</dbReference>
<dbReference type="GO" id="GO:0005524">
    <property type="term" value="F:ATP binding"/>
    <property type="evidence" value="ECO:0007669"/>
    <property type="project" value="UniProtKB-KW"/>
</dbReference>
<dbReference type="InterPro" id="IPR003593">
    <property type="entry name" value="AAA+_ATPase"/>
</dbReference>
<evidence type="ECO:0000256" key="2">
    <source>
        <dbReference type="ARBA" id="ARBA00022448"/>
    </source>
</evidence>
<keyword evidence="7 8" id="KW-0472">Membrane</keyword>
<evidence type="ECO:0000256" key="3">
    <source>
        <dbReference type="ARBA" id="ARBA00022692"/>
    </source>
</evidence>
<evidence type="ECO:0000256" key="7">
    <source>
        <dbReference type="ARBA" id="ARBA00023136"/>
    </source>
</evidence>
<dbReference type="Proteomes" id="UP000054558">
    <property type="component" value="Unassembled WGS sequence"/>
</dbReference>
<keyword evidence="4" id="KW-0547">Nucleotide-binding</keyword>
<dbReference type="InterPro" id="IPR013525">
    <property type="entry name" value="ABC2_TM"/>
</dbReference>
<feature type="transmembrane region" description="Helical" evidence="8">
    <location>
        <begin position="125"/>
        <end position="150"/>
    </location>
</feature>
<feature type="transmembrane region" description="Helical" evidence="8">
    <location>
        <begin position="590"/>
        <end position="611"/>
    </location>
</feature>
<dbReference type="InterPro" id="IPR003439">
    <property type="entry name" value="ABC_transporter-like_ATP-bd"/>
</dbReference>
<keyword evidence="5" id="KW-0067">ATP-binding</keyword>
<dbReference type="GO" id="GO:0140359">
    <property type="term" value="F:ABC-type transporter activity"/>
    <property type="evidence" value="ECO:0007669"/>
    <property type="project" value="InterPro"/>
</dbReference>
<keyword evidence="11" id="KW-1185">Reference proteome</keyword>
<feature type="transmembrane region" description="Helical" evidence="8">
    <location>
        <begin position="29"/>
        <end position="48"/>
    </location>
</feature>
<feature type="domain" description="ABC transporter" evidence="9">
    <location>
        <begin position="210"/>
        <end position="457"/>
    </location>
</feature>
<dbReference type="STRING" id="105231.A0A1Y1I5S9"/>
<organism evidence="10 11">
    <name type="scientific">Klebsormidium nitens</name>
    <name type="common">Green alga</name>
    <name type="synonym">Ulothrix nitens</name>
    <dbReference type="NCBI Taxonomy" id="105231"/>
    <lineage>
        <taxon>Eukaryota</taxon>
        <taxon>Viridiplantae</taxon>
        <taxon>Streptophyta</taxon>
        <taxon>Klebsormidiophyceae</taxon>
        <taxon>Klebsormidiales</taxon>
        <taxon>Klebsormidiaceae</taxon>
        <taxon>Klebsormidium</taxon>
    </lineage>
</organism>
<evidence type="ECO:0000256" key="4">
    <source>
        <dbReference type="ARBA" id="ARBA00022741"/>
    </source>
</evidence>